<comment type="pathway">
    <text evidence="2 9">Cofactor biosynthesis; adenosylcobalamin biosynthesis.</text>
</comment>
<dbReference type="EMBL" id="MAMP01000020">
    <property type="protein sequence ID" value="OES45157.1"/>
    <property type="molecule type" value="Genomic_DNA"/>
</dbReference>
<keyword evidence="6 9" id="KW-0812">Transmembrane</keyword>
<feature type="transmembrane region" description="Helical" evidence="9">
    <location>
        <begin position="154"/>
        <end position="175"/>
    </location>
</feature>
<evidence type="ECO:0000256" key="1">
    <source>
        <dbReference type="ARBA" id="ARBA00004651"/>
    </source>
</evidence>
<dbReference type="InterPro" id="IPR004485">
    <property type="entry name" value="Cobalamin_biosynth_CobD/CbiB"/>
</dbReference>
<comment type="similarity">
    <text evidence="3 9">Belongs to the CobD/CbiB family.</text>
</comment>
<dbReference type="Pfam" id="PF03186">
    <property type="entry name" value="CobD_Cbib"/>
    <property type="match status" value="1"/>
</dbReference>
<evidence type="ECO:0000256" key="4">
    <source>
        <dbReference type="ARBA" id="ARBA00022475"/>
    </source>
</evidence>
<evidence type="ECO:0000256" key="3">
    <source>
        <dbReference type="ARBA" id="ARBA00006263"/>
    </source>
</evidence>
<dbReference type="NCBIfam" id="TIGR00380">
    <property type="entry name" value="cobal_cbiB"/>
    <property type="match status" value="1"/>
</dbReference>
<evidence type="ECO:0000256" key="7">
    <source>
        <dbReference type="ARBA" id="ARBA00022989"/>
    </source>
</evidence>
<comment type="caution">
    <text evidence="9">Lacks conserved residue(s) required for the propagation of feature annotation.</text>
</comment>
<comment type="subcellular location">
    <subcellularLocation>
        <location evidence="1 9">Cell membrane</location>
        <topology evidence="1 9">Multi-pass membrane protein</topology>
    </subcellularLocation>
</comment>
<evidence type="ECO:0000313" key="10">
    <source>
        <dbReference type="EMBL" id="OES45157.1"/>
    </source>
</evidence>
<comment type="caution">
    <text evidence="10">The sequence shown here is derived from an EMBL/GenBank/DDBJ whole genome shotgun (WGS) entry which is preliminary data.</text>
</comment>
<evidence type="ECO:0000256" key="9">
    <source>
        <dbReference type="HAMAP-Rule" id="MF_00024"/>
    </source>
</evidence>
<dbReference type="UniPathway" id="UPA00148"/>
<evidence type="ECO:0000256" key="6">
    <source>
        <dbReference type="ARBA" id="ARBA00022692"/>
    </source>
</evidence>
<keyword evidence="8 9" id="KW-0472">Membrane</keyword>
<protein>
    <recommendedName>
        <fullName evidence="9">Cobalamin biosynthesis protein CobD</fullName>
    </recommendedName>
</protein>
<dbReference type="OrthoDB" id="9811967at2"/>
<dbReference type="GO" id="GO:0009236">
    <property type="term" value="P:cobalamin biosynthetic process"/>
    <property type="evidence" value="ECO:0007669"/>
    <property type="project" value="UniProtKB-UniRule"/>
</dbReference>
<dbReference type="PANTHER" id="PTHR34308:SF1">
    <property type="entry name" value="COBALAMIN BIOSYNTHESIS PROTEIN CBIB"/>
    <property type="match status" value="1"/>
</dbReference>
<keyword evidence="7 9" id="KW-1133">Transmembrane helix</keyword>
<evidence type="ECO:0000256" key="2">
    <source>
        <dbReference type="ARBA" id="ARBA00004953"/>
    </source>
</evidence>
<accession>A0A1E7DPY7</accession>
<dbReference type="GO" id="GO:0015420">
    <property type="term" value="F:ABC-type vitamin B12 transporter activity"/>
    <property type="evidence" value="ECO:0007669"/>
    <property type="project" value="UniProtKB-UniRule"/>
</dbReference>
<dbReference type="Proteomes" id="UP000095658">
    <property type="component" value="Unassembled WGS sequence"/>
</dbReference>
<keyword evidence="5 9" id="KW-0169">Cobalamin biosynthesis</keyword>
<reference evidence="10 11" key="1">
    <citation type="submission" date="2016-06" db="EMBL/GenBank/DDBJ databases">
        <title>Domibacillus iocasae genome sequencing.</title>
        <authorList>
            <person name="Verma A."/>
            <person name="Pal Y."/>
            <person name="Ojha A.K."/>
            <person name="Krishnamurthi S."/>
        </authorList>
    </citation>
    <scope>NUCLEOTIDE SEQUENCE [LARGE SCALE GENOMIC DNA]</scope>
    <source>
        <strain evidence="10 11">DSM 29979</strain>
    </source>
</reference>
<dbReference type="RefSeq" id="WP_069938038.1">
    <property type="nucleotide sequence ID" value="NZ_MAMP01000020.1"/>
</dbReference>
<comment type="function">
    <text evidence="9">Converts cobyric acid to cobinamide by the addition of aminopropanol on the F carboxylic group.</text>
</comment>
<sequence>MMTHAAAIVAALILDRLIGDPRNWPHPVKWFGSLIAFLDKKWNKGSRQFEKGIAMLVVVLLVTGICSVSLVSIASRIPPFLAILIEAIMIWASIAPRSLKEAGMDVYNPLAAGDRQEARRKLSWIVGRDTEKLDESEITRGAVETVAENTSDGVIAPLFWAMIGGGPAALLYRAVNTCDSMVGYRNEQYDQFGKSSARLDDIVNFIPARLTALLLILAANKPSAIRCYAWGIVRRDAKKHPSPNSGWCEAAVAGLLQIELGGLNTYKGVVSDRARMGDPIHPRQAEHIIEAAKLMERATYLFVLLFLAGVIIYEFAVTWSEPFPFI</sequence>
<dbReference type="PANTHER" id="PTHR34308">
    <property type="entry name" value="COBALAMIN BIOSYNTHESIS PROTEIN CBIB"/>
    <property type="match status" value="1"/>
</dbReference>
<dbReference type="GO" id="GO:0005886">
    <property type="term" value="C:plasma membrane"/>
    <property type="evidence" value="ECO:0007669"/>
    <property type="project" value="UniProtKB-SubCell"/>
</dbReference>
<keyword evidence="11" id="KW-1185">Reference proteome</keyword>
<dbReference type="GO" id="GO:0048472">
    <property type="term" value="F:threonine-phosphate decarboxylase activity"/>
    <property type="evidence" value="ECO:0007669"/>
    <property type="project" value="InterPro"/>
</dbReference>
<feature type="transmembrane region" description="Helical" evidence="9">
    <location>
        <begin position="52"/>
        <end position="73"/>
    </location>
</feature>
<organism evidence="10 11">
    <name type="scientific">Domibacillus iocasae</name>
    <dbReference type="NCBI Taxonomy" id="1714016"/>
    <lineage>
        <taxon>Bacteria</taxon>
        <taxon>Bacillati</taxon>
        <taxon>Bacillota</taxon>
        <taxon>Bacilli</taxon>
        <taxon>Bacillales</taxon>
        <taxon>Bacillaceae</taxon>
        <taxon>Domibacillus</taxon>
    </lineage>
</organism>
<evidence type="ECO:0000256" key="5">
    <source>
        <dbReference type="ARBA" id="ARBA00022573"/>
    </source>
</evidence>
<evidence type="ECO:0000256" key="8">
    <source>
        <dbReference type="ARBA" id="ARBA00023136"/>
    </source>
</evidence>
<feature type="transmembrane region" description="Helical" evidence="9">
    <location>
        <begin position="298"/>
        <end position="319"/>
    </location>
</feature>
<evidence type="ECO:0000313" key="11">
    <source>
        <dbReference type="Proteomes" id="UP000095658"/>
    </source>
</evidence>
<name>A0A1E7DPY7_9BACI</name>
<dbReference type="HAMAP" id="MF_00024">
    <property type="entry name" value="CobD_CbiB"/>
    <property type="match status" value="1"/>
</dbReference>
<proteinExistence type="inferred from homology"/>
<gene>
    <name evidence="9" type="primary">cobD</name>
    <name evidence="10" type="ORF">BA724_03870</name>
</gene>
<keyword evidence="4 9" id="KW-1003">Cell membrane</keyword>
<dbReference type="STRING" id="1714016.BA724_03870"/>
<dbReference type="AlphaFoldDB" id="A0A1E7DPY7"/>